<dbReference type="AlphaFoldDB" id="A0A857M7M1"/>
<evidence type="ECO:0000313" key="1">
    <source>
        <dbReference type="EMBL" id="QHN38356.1"/>
    </source>
</evidence>
<gene>
    <name evidence="1" type="ORF">GII30_03435</name>
</gene>
<dbReference type="InterPro" id="IPR037473">
    <property type="entry name" value="Lcp-like"/>
</dbReference>
<name>A0A857M7M1_9ACTN</name>
<dbReference type="RefSeq" id="WP_005191634.1">
    <property type="nucleotide sequence ID" value="NZ_CP045804.1"/>
</dbReference>
<organism evidence="1">
    <name type="scientific">Gordonia amarae</name>
    <dbReference type="NCBI Taxonomy" id="36821"/>
    <lineage>
        <taxon>Bacteria</taxon>
        <taxon>Bacillati</taxon>
        <taxon>Actinomycetota</taxon>
        <taxon>Actinomycetes</taxon>
        <taxon>Mycobacteriales</taxon>
        <taxon>Gordoniaceae</taxon>
        <taxon>Gordonia</taxon>
    </lineage>
</organism>
<proteinExistence type="predicted"/>
<accession>A0A857M7M1</accession>
<dbReference type="PANTHER" id="PTHR37539:SF1">
    <property type="entry name" value="ER-BOUND OXYGENASE MPAB_MPAB'_RUBBER OXYGENASE CATALYTIC DOMAIN-CONTAINING PROTEIN"/>
    <property type="match status" value="1"/>
</dbReference>
<dbReference type="EMBL" id="CP045810">
    <property type="protein sequence ID" value="QHN38356.1"/>
    <property type="molecule type" value="Genomic_DNA"/>
</dbReference>
<dbReference type="PANTHER" id="PTHR37539">
    <property type="entry name" value="SECRETED PROTEIN-RELATED"/>
    <property type="match status" value="1"/>
</dbReference>
<reference evidence="1" key="1">
    <citation type="journal article" date="2021" name="Nat. Microbiol.">
        <title>Cocultivation of an ultrasmall environmental parasitic bacterium with lytic ability against bacteria associated with wastewater foams.</title>
        <authorList>
            <person name="Batinovic S."/>
            <person name="Rose J.J.A."/>
            <person name="Ratcliffe J."/>
            <person name="Seviour R.J."/>
            <person name="Petrovski S."/>
        </authorList>
    </citation>
    <scope>NUCLEOTIDE SEQUENCE</scope>
    <source>
        <strain evidence="1">CON44</strain>
    </source>
</reference>
<protein>
    <submittedName>
        <fullName evidence="1">DUF2236 domain-containing protein</fullName>
    </submittedName>
</protein>
<sequence length="442" mass="48791">MATYYPELAARVLRQAQDLPELYGDFDFAATPERFTTDPAVTSALPPRRGDRRGYLDDRRLVELMRTALYLGDVPADRVAALSARHSVTDLVTLIRRVCREGAENVPGAPAELAALLEVMSDKPDWIDHDLIERGAARSRLITGLVAPFVTRGAFIATFTNSYAALPMTLTGALSGRRAAHRVNETNAFFAVTTLPGALERFGPGFEAAVMVRVMHSMVRYNALGRPAPGKERRRAWDASVYGLPIPQLDQLPAGMIGPYLVSLGALRLGRAFTDDERAMIEFYRYRCFLLGLPEELLPSDPAGIVDMFHARGATLREDFDDSCRALVTSTMDAYLRPTDRLFDRMADAVEKTYSKAAFCAAFCDFNPRAASRMGVDIGVRDAARIAATGPFIGGRLVAVALAGRVPRLREASGRYLTGRVRHRLEVYGVPEYTTDHREYAH</sequence>